<evidence type="ECO:0000313" key="3">
    <source>
        <dbReference type="Proteomes" id="UP000274601"/>
    </source>
</evidence>
<protein>
    <submittedName>
        <fullName evidence="2">Uncharacterized protein</fullName>
    </submittedName>
</protein>
<evidence type="ECO:0000313" key="2">
    <source>
        <dbReference type="EMBL" id="RKS76979.1"/>
    </source>
</evidence>
<reference evidence="2 3" key="1">
    <citation type="submission" date="2018-10" db="EMBL/GenBank/DDBJ databases">
        <title>Genomic Encyclopedia of Archaeal and Bacterial Type Strains, Phase II (KMG-II): from individual species to whole genera.</title>
        <authorList>
            <person name="Goeker M."/>
        </authorList>
    </citation>
    <scope>NUCLEOTIDE SEQUENCE [LARGE SCALE GENOMIC DNA]</scope>
    <source>
        <strain evidence="2 3">DSM 43383</strain>
    </source>
</reference>
<keyword evidence="3" id="KW-1185">Reference proteome</keyword>
<dbReference type="AlphaFoldDB" id="A0A495QU11"/>
<proteinExistence type="predicted"/>
<dbReference type="Proteomes" id="UP000274601">
    <property type="component" value="Unassembled WGS sequence"/>
</dbReference>
<organism evidence="2 3">
    <name type="scientific">Actinomadura pelletieri DSM 43383</name>
    <dbReference type="NCBI Taxonomy" id="1120940"/>
    <lineage>
        <taxon>Bacteria</taxon>
        <taxon>Bacillati</taxon>
        <taxon>Actinomycetota</taxon>
        <taxon>Actinomycetes</taxon>
        <taxon>Streptosporangiales</taxon>
        <taxon>Thermomonosporaceae</taxon>
        <taxon>Actinomadura</taxon>
    </lineage>
</organism>
<accession>A0A495QU11</accession>
<feature type="region of interest" description="Disordered" evidence="1">
    <location>
        <begin position="1"/>
        <end position="21"/>
    </location>
</feature>
<gene>
    <name evidence="2" type="ORF">BZB76_2348</name>
</gene>
<dbReference type="EMBL" id="RBWU01000002">
    <property type="protein sequence ID" value="RKS76979.1"/>
    <property type="molecule type" value="Genomic_DNA"/>
</dbReference>
<evidence type="ECO:0000256" key="1">
    <source>
        <dbReference type="SAM" id="MobiDB-lite"/>
    </source>
</evidence>
<dbReference type="RefSeq" id="WP_170180585.1">
    <property type="nucleotide sequence ID" value="NZ_RBWU01000002.1"/>
</dbReference>
<comment type="caution">
    <text evidence="2">The sequence shown here is derived from an EMBL/GenBank/DDBJ whole genome shotgun (WGS) entry which is preliminary data.</text>
</comment>
<name>A0A495QU11_9ACTN</name>
<sequence length="55" mass="6179">MSDEQRQESPADRWRSLPPRIPLEDTVAVQEVPPKPQVVAEPGNVKLAEATRYPV</sequence>
<feature type="compositionally biased region" description="Basic and acidic residues" evidence="1">
    <location>
        <begin position="1"/>
        <end position="15"/>
    </location>
</feature>